<sequence length="233" mass="25758">METTSPALVMLPGLLNDQRLWAYQAQALAGERVVQIADLSRDDSITAMAHRVLENAPPRFALAALSMGGYVAFEVLRQAPERVERLALFDTMASLDSAERAATRRGLLELAQRGRFIGVSPQLMPRLIHARWLDSEVSRTVQQMAIAVGKEGFIRQQRAIIHRPDSLPTLAGIRVPTLIVVGADDQLTPVAEARLMHERIAGSRLEVLPECGHLPPLEAPERSLTLLREWLLA</sequence>
<dbReference type="EC" id="3.1.1.24" evidence="2"/>
<organism evidence="2 3">
    <name type="scientific">Metapseudomonas furukawaii</name>
    <name type="common">Pseudomonas furukawaii</name>
    <dbReference type="NCBI Taxonomy" id="1149133"/>
    <lineage>
        <taxon>Bacteria</taxon>
        <taxon>Pseudomonadati</taxon>
        <taxon>Pseudomonadota</taxon>
        <taxon>Gammaproteobacteria</taxon>
        <taxon>Pseudomonadales</taxon>
        <taxon>Pseudomonadaceae</taxon>
        <taxon>Metapseudomonas</taxon>
    </lineage>
</organism>
<evidence type="ECO:0000259" key="1">
    <source>
        <dbReference type="Pfam" id="PF12146"/>
    </source>
</evidence>
<reference evidence="2 3" key="2">
    <citation type="journal article" date="2017" name="Int. J. Syst. Evol. Microbiol.">
        <title>Pseudomonas furukawaii sp. nov., a polychlorinated biphenyl-degrading bacterium isolated from biphenyl-contaminated soil in Japan.</title>
        <authorList>
            <person name="Kimura N."/>
            <person name="Watanabe T."/>
            <person name="Suenaga H."/>
            <person name="Fujihara H."/>
            <person name="Futagami T."/>
            <person name="Goto M."/>
            <person name="Hanada S."/>
            <person name="Hirose J."/>
        </authorList>
    </citation>
    <scope>NUCLEOTIDE SEQUENCE [LARGE SCALE GENOMIC DNA]</scope>
    <source>
        <strain evidence="3">DSM 10086 / NBRC 110670 / KF707</strain>
    </source>
</reference>
<accession>A0AAD1C345</accession>
<dbReference type="InterPro" id="IPR050266">
    <property type="entry name" value="AB_hydrolase_sf"/>
</dbReference>
<dbReference type="PANTHER" id="PTHR43798">
    <property type="entry name" value="MONOACYLGLYCEROL LIPASE"/>
    <property type="match status" value="1"/>
</dbReference>
<dbReference type="GO" id="GO:0047570">
    <property type="term" value="F:3-oxoadipate enol-lactonase activity"/>
    <property type="evidence" value="ECO:0007669"/>
    <property type="project" value="UniProtKB-EC"/>
</dbReference>
<evidence type="ECO:0000313" key="3">
    <source>
        <dbReference type="Proteomes" id="UP000218554"/>
    </source>
</evidence>
<feature type="domain" description="Serine aminopeptidase S33" evidence="1">
    <location>
        <begin position="37"/>
        <end position="215"/>
    </location>
</feature>
<keyword evidence="2" id="KW-0378">Hydrolase</keyword>
<dbReference type="Pfam" id="PF12146">
    <property type="entry name" value="Hydrolase_4"/>
    <property type="match status" value="1"/>
</dbReference>
<protein>
    <submittedName>
        <fullName evidence="2">Beta-ketoadipate enol-lactone hydrolase</fullName>
        <ecNumber evidence="2">3.1.1.24</ecNumber>
    </submittedName>
</protein>
<dbReference type="InterPro" id="IPR029058">
    <property type="entry name" value="AB_hydrolase_fold"/>
</dbReference>
<dbReference type="RefSeq" id="WP_003450643.1">
    <property type="nucleotide sequence ID" value="NZ_AJMR01000113.1"/>
</dbReference>
<dbReference type="Proteomes" id="UP000218554">
    <property type="component" value="Chromosome"/>
</dbReference>
<dbReference type="SUPFAM" id="SSF53474">
    <property type="entry name" value="alpha/beta-Hydrolases"/>
    <property type="match status" value="1"/>
</dbReference>
<name>A0AAD1C345_METFU</name>
<gene>
    <name evidence="2" type="ORF">KF707C_30210</name>
</gene>
<dbReference type="KEGG" id="pfuw:KF707C_30210"/>
<dbReference type="PRINTS" id="PR00111">
    <property type="entry name" value="ABHYDROLASE"/>
</dbReference>
<proteinExistence type="predicted"/>
<dbReference type="InterPro" id="IPR000073">
    <property type="entry name" value="AB_hydrolase_1"/>
</dbReference>
<dbReference type="PANTHER" id="PTHR43798:SF29">
    <property type="entry name" value="AB HYDROLASE-1 DOMAIN-CONTAINING PROTEIN"/>
    <property type="match status" value="1"/>
</dbReference>
<keyword evidence="3" id="KW-1185">Reference proteome</keyword>
<reference evidence="3" key="1">
    <citation type="submission" date="2015-05" db="EMBL/GenBank/DDBJ databases">
        <title>Draft genome sequencing of a biphenyl-degrading bacterium, Pseudomonas balearica KF707 (=NBRC110670).</title>
        <authorList>
            <person name="Kimura N."/>
            <person name="Hirose J."/>
            <person name="Watanabe T."/>
            <person name="Suenaga H."/>
            <person name="Fujihara H."/>
            <person name="Noguchi M."/>
            <person name="Hashimoto M."/>
            <person name="Shimodaira J."/>
            <person name="Tsuchikane K."/>
            <person name="Hosoyama A."/>
            <person name="Yamazoe A."/>
            <person name="Fujita N."/>
            <person name="Furukawa K."/>
        </authorList>
    </citation>
    <scope>NUCLEOTIDE SEQUENCE [LARGE SCALE GENOMIC DNA]</scope>
    <source>
        <strain evidence="3">DSM 10086 / NBRC 110670 / KF707</strain>
    </source>
</reference>
<evidence type="ECO:0000313" key="2">
    <source>
        <dbReference type="EMBL" id="BAU74709.1"/>
    </source>
</evidence>
<dbReference type="AlphaFoldDB" id="A0AAD1C345"/>
<dbReference type="InterPro" id="IPR022742">
    <property type="entry name" value="Hydrolase_4"/>
</dbReference>
<dbReference type="Gene3D" id="3.40.50.1820">
    <property type="entry name" value="alpha/beta hydrolase"/>
    <property type="match status" value="1"/>
</dbReference>
<dbReference type="EMBL" id="AP014862">
    <property type="protein sequence ID" value="BAU74709.1"/>
    <property type="molecule type" value="Genomic_DNA"/>
</dbReference>